<dbReference type="PANTHER" id="PTHR16301:SF20">
    <property type="entry name" value="IMPACT FAMILY MEMBER YIGZ"/>
    <property type="match status" value="1"/>
</dbReference>
<evidence type="ECO:0000256" key="1">
    <source>
        <dbReference type="ARBA" id="ARBA00007665"/>
    </source>
</evidence>
<comment type="similarity">
    <text evidence="1">Belongs to the IMPACT family.</text>
</comment>
<dbReference type="InterPro" id="IPR020568">
    <property type="entry name" value="Ribosomal_Su5_D2-typ_SF"/>
</dbReference>
<dbReference type="Pfam" id="PF01205">
    <property type="entry name" value="Impact_N"/>
    <property type="match status" value="1"/>
</dbReference>
<dbReference type="EMBL" id="CP064936">
    <property type="protein sequence ID" value="QQA00381.1"/>
    <property type="molecule type" value="Genomic_DNA"/>
</dbReference>
<dbReference type="InterPro" id="IPR001498">
    <property type="entry name" value="Impact_N"/>
</dbReference>
<proteinExistence type="inferred from homology"/>
<dbReference type="KEGG" id="tper:IWA51_08865"/>
<dbReference type="Gene3D" id="3.30.230.30">
    <property type="entry name" value="Impact, N-terminal domain"/>
    <property type="match status" value="1"/>
</dbReference>
<dbReference type="GO" id="GO:0005737">
    <property type="term" value="C:cytoplasm"/>
    <property type="evidence" value="ECO:0007669"/>
    <property type="project" value="TreeGrafter"/>
</dbReference>
<accession>A0A7T3RCA8</accession>
<sequence>MNVLLEYCRTELTIKNSRFIAECFPVETQAQARSLLHDAKQKYFDATHVVHAFITGHNAEVSGMSDDGEPSGTAGRPVLDVLKGSGITNILLTVTRYFGGTLLGTGGLVHAYGDCAKQVLSLCKSEPFVEKRKFAFRADYSSFDEIKRMFSLFHLGSISENYGAMVDVTGEIWLAESDDFALRIKNLTRGRSNVIYQP</sequence>
<dbReference type="InterPro" id="IPR036956">
    <property type="entry name" value="Impact_N_sf"/>
</dbReference>
<dbReference type="InterPro" id="IPR023582">
    <property type="entry name" value="Impact"/>
</dbReference>
<reference evidence="3 4" key="1">
    <citation type="submission" date="2020-11" db="EMBL/GenBank/DDBJ databases">
        <title>Treponema Peruensis nv. sp., first commensal Treponema isolated from human feces.</title>
        <authorList>
            <person name="Belkhou C."/>
            <person name="Raes J."/>
        </authorList>
    </citation>
    <scope>NUCLEOTIDE SEQUENCE [LARGE SCALE GENOMIC DNA]</scope>
    <source>
        <strain evidence="3 4">RCC2812</strain>
    </source>
</reference>
<dbReference type="Proteomes" id="UP000595224">
    <property type="component" value="Chromosome"/>
</dbReference>
<dbReference type="PANTHER" id="PTHR16301">
    <property type="entry name" value="IMPACT-RELATED"/>
    <property type="match status" value="1"/>
</dbReference>
<keyword evidence="4" id="KW-1185">Reference proteome</keyword>
<evidence type="ECO:0000313" key="3">
    <source>
        <dbReference type="EMBL" id="QQA00381.1"/>
    </source>
</evidence>
<dbReference type="SUPFAM" id="SSF54211">
    <property type="entry name" value="Ribosomal protein S5 domain 2-like"/>
    <property type="match status" value="1"/>
</dbReference>
<dbReference type="AlphaFoldDB" id="A0A7T3RCA8"/>
<evidence type="ECO:0000313" key="4">
    <source>
        <dbReference type="Proteomes" id="UP000595224"/>
    </source>
</evidence>
<organism evidence="3 4">
    <name type="scientific">Treponema peruense</name>
    <dbReference type="NCBI Taxonomy" id="2787628"/>
    <lineage>
        <taxon>Bacteria</taxon>
        <taxon>Pseudomonadati</taxon>
        <taxon>Spirochaetota</taxon>
        <taxon>Spirochaetia</taxon>
        <taxon>Spirochaetales</taxon>
        <taxon>Treponemataceae</taxon>
        <taxon>Treponema</taxon>
    </lineage>
</organism>
<dbReference type="RefSeq" id="WP_198442141.1">
    <property type="nucleotide sequence ID" value="NZ_CBCSHE010000001.1"/>
</dbReference>
<evidence type="ECO:0000259" key="2">
    <source>
        <dbReference type="Pfam" id="PF01205"/>
    </source>
</evidence>
<name>A0A7T3RCA8_9SPIR</name>
<dbReference type="GO" id="GO:0006446">
    <property type="term" value="P:regulation of translational initiation"/>
    <property type="evidence" value="ECO:0007669"/>
    <property type="project" value="TreeGrafter"/>
</dbReference>
<feature type="domain" description="Impact N-terminal" evidence="2">
    <location>
        <begin position="15"/>
        <end position="120"/>
    </location>
</feature>
<gene>
    <name evidence="3" type="ORF">IWA51_08865</name>
</gene>
<protein>
    <submittedName>
        <fullName evidence="3">YigZ family protein</fullName>
    </submittedName>
</protein>